<keyword evidence="3 10" id="KW-0963">Cytoplasm</keyword>
<dbReference type="OrthoDB" id="9775440at2"/>
<dbReference type="HAMAP" id="MF_00255">
    <property type="entry name" value="Gly_tRNA_synth_beta"/>
    <property type="match status" value="1"/>
</dbReference>
<dbReference type="SUPFAM" id="SSF47323">
    <property type="entry name" value="Anticodon-binding domain of a subclass of class I aminoacyl-tRNA synthetases"/>
    <property type="match status" value="1"/>
</dbReference>
<evidence type="ECO:0000256" key="4">
    <source>
        <dbReference type="ARBA" id="ARBA00022598"/>
    </source>
</evidence>
<dbReference type="GO" id="GO:0004820">
    <property type="term" value="F:glycine-tRNA ligase activity"/>
    <property type="evidence" value="ECO:0007669"/>
    <property type="project" value="UniProtKB-UniRule"/>
</dbReference>
<dbReference type="AlphaFoldDB" id="A0A1H0A4J9"/>
<protein>
    <recommendedName>
        <fullName evidence="10">Glycine--tRNA ligase beta subunit</fullName>
        <ecNumber evidence="10">6.1.1.14</ecNumber>
    </recommendedName>
    <alternativeName>
        <fullName evidence="10">Glycyl-tRNA synthetase beta subunit</fullName>
        <shortName evidence="10">GlyRS</shortName>
    </alternativeName>
</protein>
<sequence>MSLFVLEIGFEEMPARFLKKLEKDIAGMFSNYLKEKKVYFNNIQSYSTPRRLIVLINNIASKQETEIIEVIGPPLKIAKKEDGSLTKAGLGFIKSQGVSFEDAYEVETSKGSYLAVKKQIGGQDTIIVLQSLCPKIIENLHFPKKMRWVDNFTFGRPIRWVLALFEDKIVNFQIAGLKSSNITYGHRVMGKGPFKVEHASELSNVLETKGKIILNFEERKKNILHQGNLLAKQVEGEIAWKNSLLEEVCYLVEYPKPILGKFDEKFLELPEEVLLMSMESHQKSFGVKANNKLLPYFLTIINLEPEKKDIIQKGWERVLKARLEDASFFWHTDLKSSFNKWLQQLEKVTFLGPLGSMRQKATRLSMLMEYLGKKFYPQKLSELKRAGLLAKCDLVSEMVGEFADLEGIMGGIYARKMGEDPVVATAIYEHYLPKGQGNLPQSLEGALLSIADKIDTLVGCFGLNIIPTGAADPYALRRNALGIIQIVLDKQLSLSLSNLISYSYDLYENVEFKLNKKEFFDKLNDFFAQRLKYLWQEQGFKSQIVEAALGASFDNIFDTFLRLKALNEFSKQAEFETAVLTFKRVSNIIKKQAKQETFFTEINVDLLEEPAEQRLYEKLKELETKFKQFLTSKKYKEFLNLLLELKPFVDDFFDNVMVMCENENLRKNRLTMLKSMTNTLEIVADFAALQV</sequence>
<dbReference type="GO" id="GO:0006420">
    <property type="term" value="P:arginyl-tRNA aminoacylation"/>
    <property type="evidence" value="ECO:0007669"/>
    <property type="project" value="InterPro"/>
</dbReference>
<dbReference type="Pfam" id="PF05746">
    <property type="entry name" value="DALR_1"/>
    <property type="match status" value="1"/>
</dbReference>
<dbReference type="NCBIfam" id="TIGR00211">
    <property type="entry name" value="glyS"/>
    <property type="match status" value="1"/>
</dbReference>
<evidence type="ECO:0000313" key="13">
    <source>
        <dbReference type="Proteomes" id="UP000199602"/>
    </source>
</evidence>
<keyword evidence="7 10" id="KW-0648">Protein biosynthesis</keyword>
<evidence type="ECO:0000256" key="9">
    <source>
        <dbReference type="ARBA" id="ARBA00047937"/>
    </source>
</evidence>
<gene>
    <name evidence="10" type="primary">glyS</name>
    <name evidence="12" type="ORF">SAMN04488516_101271</name>
</gene>
<evidence type="ECO:0000259" key="11">
    <source>
        <dbReference type="Pfam" id="PF05746"/>
    </source>
</evidence>
<keyword evidence="5 10" id="KW-0547">Nucleotide-binding</keyword>
<evidence type="ECO:0000256" key="7">
    <source>
        <dbReference type="ARBA" id="ARBA00022917"/>
    </source>
</evidence>
<comment type="similarity">
    <text evidence="2 10">Belongs to the class-II aminoacyl-tRNA synthetase family.</text>
</comment>
<comment type="subcellular location">
    <subcellularLocation>
        <location evidence="1 10">Cytoplasm</location>
    </subcellularLocation>
</comment>
<dbReference type="Pfam" id="PF02092">
    <property type="entry name" value="tRNA_synt_2f"/>
    <property type="match status" value="1"/>
</dbReference>
<dbReference type="SUPFAM" id="SSF109604">
    <property type="entry name" value="HD-domain/PDEase-like"/>
    <property type="match status" value="1"/>
</dbReference>
<dbReference type="InterPro" id="IPR009080">
    <property type="entry name" value="tRNAsynth_Ia_anticodon-bd"/>
</dbReference>
<dbReference type="PROSITE" id="PS50861">
    <property type="entry name" value="AA_TRNA_LIGASE_II_GLYAB"/>
    <property type="match status" value="1"/>
</dbReference>
<dbReference type="PRINTS" id="PR01045">
    <property type="entry name" value="TRNASYNTHGB"/>
</dbReference>
<dbReference type="STRING" id="206665.SAMN04488516_101271"/>
<dbReference type="Proteomes" id="UP000199602">
    <property type="component" value="Unassembled WGS sequence"/>
</dbReference>
<proteinExistence type="inferred from homology"/>
<dbReference type="GO" id="GO:0005524">
    <property type="term" value="F:ATP binding"/>
    <property type="evidence" value="ECO:0007669"/>
    <property type="project" value="UniProtKB-UniRule"/>
</dbReference>
<evidence type="ECO:0000256" key="3">
    <source>
        <dbReference type="ARBA" id="ARBA00022490"/>
    </source>
</evidence>
<evidence type="ECO:0000256" key="1">
    <source>
        <dbReference type="ARBA" id="ARBA00004496"/>
    </source>
</evidence>
<evidence type="ECO:0000256" key="8">
    <source>
        <dbReference type="ARBA" id="ARBA00023146"/>
    </source>
</evidence>
<keyword evidence="4 10" id="KW-0436">Ligase</keyword>
<dbReference type="EMBL" id="FNIN01000001">
    <property type="protein sequence ID" value="SDN28151.1"/>
    <property type="molecule type" value="Genomic_DNA"/>
</dbReference>
<dbReference type="GO" id="GO:0004814">
    <property type="term" value="F:arginine-tRNA ligase activity"/>
    <property type="evidence" value="ECO:0007669"/>
    <property type="project" value="InterPro"/>
</dbReference>
<name>A0A1H0A4J9_9BACT</name>
<dbReference type="PANTHER" id="PTHR30075:SF2">
    <property type="entry name" value="GLYCINE--TRNA LIGASE, CHLOROPLASTIC_MITOCHONDRIAL 2"/>
    <property type="match status" value="1"/>
</dbReference>
<dbReference type="EC" id="6.1.1.14" evidence="10"/>
<accession>A0A1H0A4J9</accession>
<dbReference type="InterPro" id="IPR006194">
    <property type="entry name" value="Gly-tRNA-synth_heterodimer"/>
</dbReference>
<dbReference type="Gene3D" id="1.10.730.10">
    <property type="entry name" value="Isoleucyl-tRNA Synthetase, Domain 1"/>
    <property type="match status" value="1"/>
</dbReference>
<comment type="catalytic activity">
    <reaction evidence="9 10">
        <text>tRNA(Gly) + glycine + ATP = glycyl-tRNA(Gly) + AMP + diphosphate</text>
        <dbReference type="Rhea" id="RHEA:16013"/>
        <dbReference type="Rhea" id="RHEA-COMP:9664"/>
        <dbReference type="Rhea" id="RHEA-COMP:9683"/>
        <dbReference type="ChEBI" id="CHEBI:30616"/>
        <dbReference type="ChEBI" id="CHEBI:33019"/>
        <dbReference type="ChEBI" id="CHEBI:57305"/>
        <dbReference type="ChEBI" id="CHEBI:78442"/>
        <dbReference type="ChEBI" id="CHEBI:78522"/>
        <dbReference type="ChEBI" id="CHEBI:456215"/>
        <dbReference type="EC" id="6.1.1.14"/>
    </reaction>
</comment>
<dbReference type="InterPro" id="IPR008909">
    <property type="entry name" value="DALR_anticod-bd"/>
</dbReference>
<dbReference type="InterPro" id="IPR015944">
    <property type="entry name" value="Gly-tRNA-synth_bsu"/>
</dbReference>
<dbReference type="GO" id="GO:0005829">
    <property type="term" value="C:cytosol"/>
    <property type="evidence" value="ECO:0007669"/>
    <property type="project" value="TreeGrafter"/>
</dbReference>
<organism evidence="12 13">
    <name type="scientific">Desulfonauticus submarinus</name>
    <dbReference type="NCBI Taxonomy" id="206665"/>
    <lineage>
        <taxon>Bacteria</taxon>
        <taxon>Pseudomonadati</taxon>
        <taxon>Thermodesulfobacteriota</taxon>
        <taxon>Desulfovibrionia</taxon>
        <taxon>Desulfovibrionales</taxon>
        <taxon>Desulfonauticaceae</taxon>
        <taxon>Desulfonauticus</taxon>
    </lineage>
</organism>
<dbReference type="RefSeq" id="WP_092062215.1">
    <property type="nucleotide sequence ID" value="NZ_FNIN01000001.1"/>
</dbReference>
<dbReference type="GO" id="GO:0006426">
    <property type="term" value="P:glycyl-tRNA aminoacylation"/>
    <property type="evidence" value="ECO:0007669"/>
    <property type="project" value="UniProtKB-UniRule"/>
</dbReference>
<dbReference type="PANTHER" id="PTHR30075">
    <property type="entry name" value="GLYCYL-TRNA SYNTHETASE"/>
    <property type="match status" value="1"/>
</dbReference>
<feature type="domain" description="DALR anticodon binding" evidence="11">
    <location>
        <begin position="581"/>
        <end position="681"/>
    </location>
</feature>
<keyword evidence="6 10" id="KW-0067">ATP-binding</keyword>
<evidence type="ECO:0000256" key="5">
    <source>
        <dbReference type="ARBA" id="ARBA00022741"/>
    </source>
</evidence>
<evidence type="ECO:0000313" key="12">
    <source>
        <dbReference type="EMBL" id="SDN28151.1"/>
    </source>
</evidence>
<keyword evidence="13" id="KW-1185">Reference proteome</keyword>
<comment type="subunit">
    <text evidence="10">Tetramer of two alpha and two beta subunits.</text>
</comment>
<evidence type="ECO:0000256" key="2">
    <source>
        <dbReference type="ARBA" id="ARBA00008226"/>
    </source>
</evidence>
<reference evidence="12 13" key="1">
    <citation type="submission" date="2016-10" db="EMBL/GenBank/DDBJ databases">
        <authorList>
            <person name="de Groot N.N."/>
        </authorList>
    </citation>
    <scope>NUCLEOTIDE SEQUENCE [LARGE SCALE GENOMIC DNA]</scope>
    <source>
        <strain evidence="12 13">DSM 15269</strain>
    </source>
</reference>
<keyword evidence="8 10" id="KW-0030">Aminoacyl-tRNA synthetase</keyword>
<evidence type="ECO:0000256" key="10">
    <source>
        <dbReference type="HAMAP-Rule" id="MF_00255"/>
    </source>
</evidence>
<evidence type="ECO:0000256" key="6">
    <source>
        <dbReference type="ARBA" id="ARBA00022840"/>
    </source>
</evidence>